<sequence>MENGLILCKLALRNFGNVFLLTLLIFLINTFSFLETGSINKEKSTGRPKKKNTRSRSRSAKFKKAKFIQNRFRHYHSKFIYPMEPAI</sequence>
<name>A0A482VQY8_ASBVE</name>
<feature type="region of interest" description="Disordered" evidence="1">
    <location>
        <begin position="40"/>
        <end position="61"/>
    </location>
</feature>
<proteinExistence type="predicted"/>
<evidence type="ECO:0000256" key="2">
    <source>
        <dbReference type="SAM" id="Phobius"/>
    </source>
</evidence>
<keyword evidence="4" id="KW-1185">Reference proteome</keyword>
<keyword evidence="2" id="KW-0812">Transmembrane</keyword>
<comment type="caution">
    <text evidence="3">The sequence shown here is derived from an EMBL/GenBank/DDBJ whole genome shotgun (WGS) entry which is preliminary data.</text>
</comment>
<keyword evidence="2" id="KW-1133">Transmembrane helix</keyword>
<organism evidence="3 4">
    <name type="scientific">Asbolus verrucosus</name>
    <name type="common">Desert ironclad beetle</name>
    <dbReference type="NCBI Taxonomy" id="1661398"/>
    <lineage>
        <taxon>Eukaryota</taxon>
        <taxon>Metazoa</taxon>
        <taxon>Ecdysozoa</taxon>
        <taxon>Arthropoda</taxon>
        <taxon>Hexapoda</taxon>
        <taxon>Insecta</taxon>
        <taxon>Pterygota</taxon>
        <taxon>Neoptera</taxon>
        <taxon>Endopterygota</taxon>
        <taxon>Coleoptera</taxon>
        <taxon>Polyphaga</taxon>
        <taxon>Cucujiformia</taxon>
        <taxon>Tenebrionidae</taxon>
        <taxon>Pimeliinae</taxon>
        <taxon>Asbolus</taxon>
    </lineage>
</organism>
<reference evidence="3 4" key="1">
    <citation type="submission" date="2017-03" db="EMBL/GenBank/DDBJ databases">
        <title>Genome of the blue death feigning beetle - Asbolus verrucosus.</title>
        <authorList>
            <person name="Rider S.D."/>
        </authorList>
    </citation>
    <scope>NUCLEOTIDE SEQUENCE [LARGE SCALE GENOMIC DNA]</scope>
    <source>
        <strain evidence="3">Butters</strain>
        <tissue evidence="3">Head and leg muscle</tissue>
    </source>
</reference>
<keyword evidence="2" id="KW-0472">Membrane</keyword>
<protein>
    <submittedName>
        <fullName evidence="3">Uncharacterized protein</fullName>
    </submittedName>
</protein>
<evidence type="ECO:0000313" key="3">
    <source>
        <dbReference type="EMBL" id="RZC35116.1"/>
    </source>
</evidence>
<dbReference type="AlphaFoldDB" id="A0A482VQY8"/>
<accession>A0A482VQY8</accession>
<evidence type="ECO:0000256" key="1">
    <source>
        <dbReference type="SAM" id="MobiDB-lite"/>
    </source>
</evidence>
<gene>
    <name evidence="3" type="ORF">BDFB_011195</name>
</gene>
<dbReference type="EMBL" id="QDEB01073882">
    <property type="protein sequence ID" value="RZC35116.1"/>
    <property type="molecule type" value="Genomic_DNA"/>
</dbReference>
<evidence type="ECO:0000313" key="4">
    <source>
        <dbReference type="Proteomes" id="UP000292052"/>
    </source>
</evidence>
<feature type="compositionally biased region" description="Basic residues" evidence="1">
    <location>
        <begin position="46"/>
        <end position="61"/>
    </location>
</feature>
<dbReference type="Proteomes" id="UP000292052">
    <property type="component" value="Unassembled WGS sequence"/>
</dbReference>
<feature type="transmembrane region" description="Helical" evidence="2">
    <location>
        <begin position="15"/>
        <end position="34"/>
    </location>
</feature>